<feature type="region of interest" description="Disordered" evidence="1">
    <location>
        <begin position="87"/>
        <end position="106"/>
    </location>
</feature>
<dbReference type="InterPro" id="IPR057204">
    <property type="entry name" value="DUF7882"/>
</dbReference>
<feature type="domain" description="DUF7882" evidence="2">
    <location>
        <begin position="1"/>
        <end position="96"/>
    </location>
</feature>
<name>A0A7W7BSV6_9MICO</name>
<sequence>MGKFIYEGAIKVDFDDRELAHLQLVIGSKLARGESFHFTWKDDPSIGDGRTSVWLHPRCTLVFKFYRAGRPQLNRAWIEALASSANSPTGLTLVPEPTRAADDDREAALL</sequence>
<proteinExistence type="predicted"/>
<evidence type="ECO:0000313" key="4">
    <source>
        <dbReference type="Proteomes" id="UP000573729"/>
    </source>
</evidence>
<accession>A0A7W7BSV6</accession>
<dbReference type="Proteomes" id="UP000573729">
    <property type="component" value="Unassembled WGS sequence"/>
</dbReference>
<dbReference type="RefSeq" id="WP_184219892.1">
    <property type="nucleotide sequence ID" value="NZ_JACHMD010000001.1"/>
</dbReference>
<evidence type="ECO:0000313" key="3">
    <source>
        <dbReference type="EMBL" id="MBB4668222.1"/>
    </source>
</evidence>
<dbReference type="EMBL" id="JACHMD010000001">
    <property type="protein sequence ID" value="MBB4668222.1"/>
    <property type="molecule type" value="Genomic_DNA"/>
</dbReference>
<evidence type="ECO:0000256" key="1">
    <source>
        <dbReference type="SAM" id="MobiDB-lite"/>
    </source>
</evidence>
<gene>
    <name evidence="3" type="ORF">BKA24_002931</name>
</gene>
<dbReference type="Pfam" id="PF25355">
    <property type="entry name" value="DUF7882"/>
    <property type="match status" value="1"/>
</dbReference>
<evidence type="ECO:0000259" key="2">
    <source>
        <dbReference type="Pfam" id="PF25355"/>
    </source>
</evidence>
<comment type="caution">
    <text evidence="3">The sequence shown here is derived from an EMBL/GenBank/DDBJ whole genome shotgun (WGS) entry which is preliminary data.</text>
</comment>
<dbReference type="AlphaFoldDB" id="A0A7W7BSV6"/>
<organism evidence="3 4">
    <name type="scientific">Microbacterium marinum</name>
    <dbReference type="NCBI Taxonomy" id="421115"/>
    <lineage>
        <taxon>Bacteria</taxon>
        <taxon>Bacillati</taxon>
        <taxon>Actinomycetota</taxon>
        <taxon>Actinomycetes</taxon>
        <taxon>Micrococcales</taxon>
        <taxon>Microbacteriaceae</taxon>
        <taxon>Microbacterium</taxon>
    </lineage>
</organism>
<protein>
    <recommendedName>
        <fullName evidence="2">DUF7882 domain-containing protein</fullName>
    </recommendedName>
</protein>
<keyword evidence="4" id="KW-1185">Reference proteome</keyword>
<reference evidence="3 4" key="1">
    <citation type="submission" date="2020-08" db="EMBL/GenBank/DDBJ databases">
        <title>Sequencing the genomes of 1000 actinobacteria strains.</title>
        <authorList>
            <person name="Klenk H.-P."/>
        </authorList>
    </citation>
    <scope>NUCLEOTIDE SEQUENCE [LARGE SCALE GENOMIC DNA]</scope>
    <source>
        <strain evidence="3 4">DSM 24947</strain>
    </source>
</reference>